<evidence type="ECO:0000313" key="3">
    <source>
        <dbReference type="Proteomes" id="UP000000580"/>
    </source>
</evidence>
<dbReference type="KEGG" id="mpa:MAP_2785c"/>
<reference evidence="2 3" key="1">
    <citation type="journal article" date="2005" name="Proc. Natl. Acad. Sci. U.S.A.">
        <title>The complete genome sequence of Mycobacterium avium subspecies paratuberculosis.</title>
        <authorList>
            <person name="Li L."/>
            <person name="Bannantine J.P."/>
            <person name="Zhang Q."/>
            <person name="Amonsin A."/>
            <person name="May B.J."/>
            <person name="Alt D."/>
            <person name="Banerji N."/>
            <person name="Kanjilal S."/>
            <person name="Kapur V."/>
        </authorList>
    </citation>
    <scope>NUCLEOTIDE SEQUENCE [LARGE SCALE GENOMIC DNA]</scope>
    <source>
        <strain evidence="3">ATCC BAA-968 / K-10</strain>
    </source>
</reference>
<dbReference type="Pfam" id="PF05305">
    <property type="entry name" value="DUF732"/>
    <property type="match status" value="1"/>
</dbReference>
<dbReference type="HOGENOM" id="CLU_135573_2_0_11"/>
<proteinExistence type="predicted"/>
<dbReference type="AlphaFoldDB" id="Q73W75"/>
<dbReference type="eggNOG" id="ENOG5030PIE">
    <property type="taxonomic scope" value="Bacteria"/>
</dbReference>
<dbReference type="Proteomes" id="UP000000580">
    <property type="component" value="Chromosome"/>
</dbReference>
<gene>
    <name evidence="2" type="ordered locus">MAP_2785c</name>
</gene>
<evidence type="ECO:0000259" key="1">
    <source>
        <dbReference type="Pfam" id="PF05305"/>
    </source>
</evidence>
<sequence length="161" mass="17663">MHPAGNCRKRCESFAVRRRRQFPRQALPRAGARRDADRRRVWDNRCAMRLFLGLCALAATIGLAAPAHADIDNDQDFLKDLRDAGITYQDAGNAITIGKSVCELLDDGQSDAKIVTDLRNQNPAFQGASAAKFTYLSAAHYCPKYITGEDRGPKPEGAVGN</sequence>
<name>Q73W75_MYCPA</name>
<dbReference type="InterPro" id="IPR007969">
    <property type="entry name" value="DUF732"/>
</dbReference>
<evidence type="ECO:0000313" key="2">
    <source>
        <dbReference type="EMBL" id="AAS05102.1"/>
    </source>
</evidence>
<dbReference type="EMBL" id="AE016958">
    <property type="protein sequence ID" value="AAS05102.1"/>
    <property type="molecule type" value="Genomic_DNA"/>
</dbReference>
<organism evidence="2 3">
    <name type="scientific">Mycolicibacterium paratuberculosis (strain ATCC BAA-968 / K-10)</name>
    <name type="common">Mycobacterium paratuberculosis</name>
    <dbReference type="NCBI Taxonomy" id="262316"/>
    <lineage>
        <taxon>Bacteria</taxon>
        <taxon>Bacillati</taxon>
        <taxon>Actinomycetota</taxon>
        <taxon>Actinomycetes</taxon>
        <taxon>Mycobacteriales</taxon>
        <taxon>Mycobacteriaceae</taxon>
        <taxon>Mycobacterium</taxon>
        <taxon>Mycobacterium avium complex (MAC)</taxon>
    </lineage>
</organism>
<keyword evidence="3" id="KW-1185">Reference proteome</keyword>
<feature type="domain" description="DUF732" evidence="1">
    <location>
        <begin position="73"/>
        <end position="143"/>
    </location>
</feature>
<accession>Q73W75</accession>
<dbReference type="STRING" id="262316.MAP_2785c"/>
<protein>
    <recommendedName>
        <fullName evidence="1">DUF732 domain-containing protein</fullName>
    </recommendedName>
</protein>